<dbReference type="CDD" id="cd06261">
    <property type="entry name" value="TM_PBP2"/>
    <property type="match status" value="1"/>
</dbReference>
<feature type="transmembrane region" description="Helical" evidence="10">
    <location>
        <begin position="49"/>
        <end position="71"/>
    </location>
</feature>
<evidence type="ECO:0000256" key="4">
    <source>
        <dbReference type="ARBA" id="ARBA00022448"/>
    </source>
</evidence>
<feature type="transmembrane region" description="Helical" evidence="10">
    <location>
        <begin position="416"/>
        <end position="436"/>
    </location>
</feature>
<dbReference type="EMBL" id="JAKGTI010000001">
    <property type="protein sequence ID" value="MCF4097604.1"/>
    <property type="molecule type" value="Genomic_DNA"/>
</dbReference>
<comment type="caution">
    <text evidence="12">The sequence shown here is derived from an EMBL/GenBank/DDBJ whole genome shotgun (WGS) entry which is preliminary data.</text>
</comment>
<feature type="domain" description="ABC transmembrane type-1" evidence="11">
    <location>
        <begin position="343"/>
        <end position="536"/>
    </location>
</feature>
<dbReference type="RefSeq" id="WP_236113160.1">
    <property type="nucleotide sequence ID" value="NZ_JAKGTI010000001.1"/>
</dbReference>
<evidence type="ECO:0000259" key="11">
    <source>
        <dbReference type="PROSITE" id="PS50928"/>
    </source>
</evidence>
<comment type="function">
    <text evidence="1">Part of the binding-protein-dependent transport system for glutamine; probably responsible for the translocation of the substrate across the membrane.</text>
</comment>
<proteinExistence type="inferred from homology"/>
<accession>A0ABS9E6S3</accession>
<comment type="similarity">
    <text evidence="3">Belongs to the binding-protein-dependent transport system permease family. HisMQ subfamily.</text>
</comment>
<feature type="transmembrane region" description="Helical" evidence="10">
    <location>
        <begin position="143"/>
        <end position="164"/>
    </location>
</feature>
<keyword evidence="7" id="KW-0029">Amino-acid transport</keyword>
<dbReference type="InterPro" id="IPR035906">
    <property type="entry name" value="MetI-like_sf"/>
</dbReference>
<protein>
    <submittedName>
        <fullName evidence="12">ABC transporter permease subunit</fullName>
    </submittedName>
</protein>
<dbReference type="InterPro" id="IPR000515">
    <property type="entry name" value="MetI-like"/>
</dbReference>
<evidence type="ECO:0000313" key="12">
    <source>
        <dbReference type="EMBL" id="MCF4097604.1"/>
    </source>
</evidence>
<dbReference type="PANTHER" id="PTHR30614">
    <property type="entry name" value="MEMBRANE COMPONENT OF AMINO ACID ABC TRANSPORTER"/>
    <property type="match status" value="1"/>
</dbReference>
<evidence type="ECO:0000256" key="3">
    <source>
        <dbReference type="ARBA" id="ARBA00010072"/>
    </source>
</evidence>
<evidence type="ECO:0000256" key="1">
    <source>
        <dbReference type="ARBA" id="ARBA00003159"/>
    </source>
</evidence>
<dbReference type="InterPro" id="IPR010065">
    <property type="entry name" value="AA_ABC_transptr_permease_3TM"/>
</dbReference>
<evidence type="ECO:0000256" key="10">
    <source>
        <dbReference type="RuleBase" id="RU363032"/>
    </source>
</evidence>
<feature type="transmembrane region" description="Helical" evidence="10">
    <location>
        <begin position="234"/>
        <end position="253"/>
    </location>
</feature>
<evidence type="ECO:0000256" key="7">
    <source>
        <dbReference type="ARBA" id="ARBA00022970"/>
    </source>
</evidence>
<feature type="transmembrane region" description="Helical" evidence="10">
    <location>
        <begin position="12"/>
        <end position="29"/>
    </location>
</feature>
<keyword evidence="5" id="KW-1003">Cell membrane</keyword>
<comment type="subcellular location">
    <subcellularLocation>
        <location evidence="2">Cell inner membrane</location>
        <topology evidence="2">Multi-pass membrane protein</topology>
    </subcellularLocation>
    <subcellularLocation>
        <location evidence="10">Cell membrane</location>
        <topology evidence="10">Multi-pass membrane protein</topology>
    </subcellularLocation>
</comment>
<organism evidence="12 13">
    <name type="scientific">Maritalea mediterranea</name>
    <dbReference type="NCBI Taxonomy" id="2909667"/>
    <lineage>
        <taxon>Bacteria</taxon>
        <taxon>Pseudomonadati</taxon>
        <taxon>Pseudomonadota</taxon>
        <taxon>Alphaproteobacteria</taxon>
        <taxon>Hyphomicrobiales</taxon>
        <taxon>Devosiaceae</taxon>
        <taxon>Maritalea</taxon>
    </lineage>
</organism>
<sequence length="549" mass="59709">MNALLNMRSSNLVLLIVLPIFIYLTFTSSDYSRSFIAIIGAEPGAPTMLASFLALILPLSLGTFGLAGFLAKKKLLGLEPAQLIWLVLIQAVGLLVLTRVVSFDAFLNALVVNAIDAIRSEDVVPGSTPWQLTEIAAAKYRLLFQWILDGFCVLTALLFAGTFTNRSIIKKWAVRGLIGTNALVLFYLLFVAHLGFASGLFLSIRAVVFAYIAASILGLVLAIIVGLKPKKKTFNFSIVLVVLLIAGAVFAFMQPKQTYVVAGDASARVLIMKDTPSRLLDSVRESDWVLQSGKPLSILSTSSLERGLKMLDERDNVSGIVLPAELLPNDMRAEWTAQILPDLYHTLGFCFVVFAVIGAVLTLSGFQHGKHPIAIGAELFIDTIRGIPMLVIILYVGLPLAGNIRDISNGVIDMSGFWRGIVAISIGYSAYMAEIFRAGIQSVPKGQLEAAQALGLSKWHTARLVILPQAIRVITPALGNEFIAMLKDTSLLSVLSVRDITQRMREFQASSFLPFAPFNTAAILYVVLTLAIASALSSLERRQNRNLTR</sequence>
<dbReference type="NCBIfam" id="TIGR01726">
    <property type="entry name" value="HEQRo_perm_3TM"/>
    <property type="match status" value="1"/>
</dbReference>
<name>A0ABS9E6S3_9HYPH</name>
<keyword evidence="4 10" id="KW-0813">Transport</keyword>
<evidence type="ECO:0000256" key="9">
    <source>
        <dbReference type="ARBA" id="ARBA00023136"/>
    </source>
</evidence>
<feature type="transmembrane region" description="Helical" evidence="10">
    <location>
        <begin position="387"/>
        <end position="404"/>
    </location>
</feature>
<keyword evidence="13" id="KW-1185">Reference proteome</keyword>
<keyword evidence="8 10" id="KW-1133">Transmembrane helix</keyword>
<feature type="transmembrane region" description="Helical" evidence="10">
    <location>
        <begin position="83"/>
        <end position="101"/>
    </location>
</feature>
<dbReference type="SUPFAM" id="SSF161098">
    <property type="entry name" value="MetI-like"/>
    <property type="match status" value="1"/>
</dbReference>
<reference evidence="12 13" key="1">
    <citation type="submission" date="2022-01" db="EMBL/GenBank/DDBJ databases">
        <title>Maritalea mediterranea sp. nov., isolated from marine plastic residues from the Malva-rosa beach (Valencia, Spain).</title>
        <authorList>
            <person name="Vidal-Verdu A."/>
            <person name="Molina-Menor E."/>
            <person name="Pascual J."/>
            <person name="Pereto J."/>
            <person name="Porcar M."/>
        </authorList>
    </citation>
    <scope>NUCLEOTIDE SEQUENCE [LARGE SCALE GENOMIC DNA]</scope>
    <source>
        <strain evidence="12 13">P4.10X</strain>
    </source>
</reference>
<evidence type="ECO:0000313" key="13">
    <source>
        <dbReference type="Proteomes" id="UP001201217"/>
    </source>
</evidence>
<dbReference type="PANTHER" id="PTHR30614:SF20">
    <property type="entry name" value="GLUTAMINE TRANSPORT SYSTEM PERMEASE PROTEIN GLNP"/>
    <property type="match status" value="1"/>
</dbReference>
<keyword evidence="6 10" id="KW-0812">Transmembrane</keyword>
<evidence type="ECO:0000256" key="6">
    <source>
        <dbReference type="ARBA" id="ARBA00022692"/>
    </source>
</evidence>
<dbReference type="Gene3D" id="1.10.3720.10">
    <property type="entry name" value="MetI-like"/>
    <property type="match status" value="1"/>
</dbReference>
<dbReference type="InterPro" id="IPR043429">
    <property type="entry name" value="ArtM/GltK/GlnP/TcyL/YhdX-like"/>
</dbReference>
<dbReference type="Pfam" id="PF00528">
    <property type="entry name" value="BPD_transp_1"/>
    <property type="match status" value="1"/>
</dbReference>
<evidence type="ECO:0000256" key="2">
    <source>
        <dbReference type="ARBA" id="ARBA00004429"/>
    </source>
</evidence>
<evidence type="ECO:0000256" key="8">
    <source>
        <dbReference type="ARBA" id="ARBA00022989"/>
    </source>
</evidence>
<feature type="transmembrane region" description="Helical" evidence="10">
    <location>
        <begin position="176"/>
        <end position="202"/>
    </location>
</feature>
<feature type="transmembrane region" description="Helical" evidence="10">
    <location>
        <begin position="512"/>
        <end position="536"/>
    </location>
</feature>
<keyword evidence="9 10" id="KW-0472">Membrane</keyword>
<dbReference type="Proteomes" id="UP001201217">
    <property type="component" value="Unassembled WGS sequence"/>
</dbReference>
<gene>
    <name evidence="12" type="ORF">L1I42_03770</name>
</gene>
<evidence type="ECO:0000256" key="5">
    <source>
        <dbReference type="ARBA" id="ARBA00022475"/>
    </source>
</evidence>
<feature type="transmembrane region" description="Helical" evidence="10">
    <location>
        <begin position="343"/>
        <end position="366"/>
    </location>
</feature>
<dbReference type="PROSITE" id="PS50928">
    <property type="entry name" value="ABC_TM1"/>
    <property type="match status" value="1"/>
</dbReference>
<feature type="transmembrane region" description="Helical" evidence="10">
    <location>
        <begin position="208"/>
        <end position="227"/>
    </location>
</feature>